<sequence length="218" mass="23249">MTRILLAEDEQIVRAGLRKILESAGDLTVIAEAGDGAEAVTGVRRHAPDVVVMDIQMPRLDGLAATRQITSLPAPPKILILTMFDFDANVYSAIEAGASGFLLKDARPEELINAIRVIADGDAMLSPSVTRRLLSHFADRNSPRGPTAVRGLDELTPRERQILSLVGGGLSNASIAKTLGATESTVKGHVSRLLMKLDCENRVQLALIAHNAGIASEQ</sequence>
<evidence type="ECO:0000256" key="5">
    <source>
        <dbReference type="PROSITE-ProRule" id="PRU00169"/>
    </source>
</evidence>
<dbReference type="RefSeq" id="WP_009943891.1">
    <property type="nucleotide sequence ID" value="NZ_BAAAGS010000015.1"/>
</dbReference>
<reference evidence="8 9" key="1">
    <citation type="journal article" date="2019" name="Int. J. Syst. Evol. Microbiol.">
        <title>The Global Catalogue of Microorganisms (GCM) 10K type strain sequencing project: providing services to taxonomists for standard genome sequencing and annotation.</title>
        <authorList>
            <consortium name="The Broad Institute Genomics Platform"/>
            <consortium name="The Broad Institute Genome Sequencing Center for Infectious Disease"/>
            <person name="Wu L."/>
            <person name="Ma J."/>
        </authorList>
    </citation>
    <scope>NUCLEOTIDE SEQUENCE [LARGE SCALE GENOMIC DNA]</scope>
    <source>
        <strain evidence="8 9">JCM 10303</strain>
    </source>
</reference>
<dbReference type="PROSITE" id="PS50043">
    <property type="entry name" value="HTH_LUXR_2"/>
    <property type="match status" value="1"/>
</dbReference>
<keyword evidence="4" id="KW-0804">Transcription</keyword>
<dbReference type="Pfam" id="PF00196">
    <property type="entry name" value="GerE"/>
    <property type="match status" value="1"/>
</dbReference>
<evidence type="ECO:0000313" key="8">
    <source>
        <dbReference type="EMBL" id="GAA0526360.1"/>
    </source>
</evidence>
<name>A0ABN1CV61_SACER</name>
<dbReference type="InterPro" id="IPR016032">
    <property type="entry name" value="Sig_transdc_resp-reg_C-effctor"/>
</dbReference>
<evidence type="ECO:0000256" key="3">
    <source>
        <dbReference type="ARBA" id="ARBA00023125"/>
    </source>
</evidence>
<keyword evidence="1 5" id="KW-0597">Phosphoprotein</keyword>
<dbReference type="InterPro" id="IPR001789">
    <property type="entry name" value="Sig_transdc_resp-reg_receiver"/>
</dbReference>
<dbReference type="Gene3D" id="3.40.50.2300">
    <property type="match status" value="1"/>
</dbReference>
<dbReference type="CDD" id="cd17535">
    <property type="entry name" value="REC_NarL-like"/>
    <property type="match status" value="1"/>
</dbReference>
<evidence type="ECO:0000256" key="4">
    <source>
        <dbReference type="ARBA" id="ARBA00023163"/>
    </source>
</evidence>
<keyword evidence="9" id="KW-1185">Reference proteome</keyword>
<evidence type="ECO:0000259" key="6">
    <source>
        <dbReference type="PROSITE" id="PS50043"/>
    </source>
</evidence>
<gene>
    <name evidence="8" type="ORF">GCM10009533_27100</name>
</gene>
<dbReference type="PANTHER" id="PTHR43214:SF24">
    <property type="entry name" value="TRANSCRIPTIONAL REGULATORY PROTEIN NARL-RELATED"/>
    <property type="match status" value="1"/>
</dbReference>
<dbReference type="PRINTS" id="PR00038">
    <property type="entry name" value="HTHLUXR"/>
</dbReference>
<evidence type="ECO:0000256" key="2">
    <source>
        <dbReference type="ARBA" id="ARBA00023015"/>
    </source>
</evidence>
<dbReference type="PROSITE" id="PS50110">
    <property type="entry name" value="RESPONSE_REGULATORY"/>
    <property type="match status" value="1"/>
</dbReference>
<evidence type="ECO:0000259" key="7">
    <source>
        <dbReference type="PROSITE" id="PS50110"/>
    </source>
</evidence>
<feature type="domain" description="Response regulatory" evidence="7">
    <location>
        <begin position="3"/>
        <end position="119"/>
    </location>
</feature>
<feature type="domain" description="HTH luxR-type" evidence="6">
    <location>
        <begin position="148"/>
        <end position="213"/>
    </location>
</feature>
<dbReference type="SMART" id="SM00421">
    <property type="entry name" value="HTH_LUXR"/>
    <property type="match status" value="1"/>
</dbReference>
<dbReference type="InterPro" id="IPR011006">
    <property type="entry name" value="CheY-like_superfamily"/>
</dbReference>
<comment type="caution">
    <text evidence="8">The sequence shown here is derived from an EMBL/GenBank/DDBJ whole genome shotgun (WGS) entry which is preliminary data.</text>
</comment>
<protein>
    <submittedName>
        <fullName evidence="8">Response regulator transcription factor</fullName>
    </submittedName>
</protein>
<proteinExistence type="predicted"/>
<dbReference type="InterPro" id="IPR000792">
    <property type="entry name" value="Tscrpt_reg_LuxR_C"/>
</dbReference>
<dbReference type="Pfam" id="PF00072">
    <property type="entry name" value="Response_reg"/>
    <property type="match status" value="1"/>
</dbReference>
<dbReference type="SUPFAM" id="SSF52172">
    <property type="entry name" value="CheY-like"/>
    <property type="match status" value="1"/>
</dbReference>
<dbReference type="InterPro" id="IPR039420">
    <property type="entry name" value="WalR-like"/>
</dbReference>
<evidence type="ECO:0000313" key="9">
    <source>
        <dbReference type="Proteomes" id="UP001500729"/>
    </source>
</evidence>
<dbReference type="PANTHER" id="PTHR43214">
    <property type="entry name" value="TWO-COMPONENT RESPONSE REGULATOR"/>
    <property type="match status" value="1"/>
</dbReference>
<keyword evidence="3" id="KW-0238">DNA-binding</keyword>
<feature type="modified residue" description="4-aspartylphosphate" evidence="5">
    <location>
        <position position="54"/>
    </location>
</feature>
<keyword evidence="2" id="KW-0805">Transcription regulation</keyword>
<evidence type="ECO:0000256" key="1">
    <source>
        <dbReference type="ARBA" id="ARBA00022553"/>
    </source>
</evidence>
<dbReference type="Proteomes" id="UP001500729">
    <property type="component" value="Unassembled WGS sequence"/>
</dbReference>
<dbReference type="EMBL" id="BAAAGS010000015">
    <property type="protein sequence ID" value="GAA0526360.1"/>
    <property type="molecule type" value="Genomic_DNA"/>
</dbReference>
<dbReference type="InterPro" id="IPR058245">
    <property type="entry name" value="NreC/VraR/RcsB-like_REC"/>
</dbReference>
<dbReference type="CDD" id="cd06170">
    <property type="entry name" value="LuxR_C_like"/>
    <property type="match status" value="1"/>
</dbReference>
<accession>A0ABN1CV61</accession>
<organism evidence="8 9">
    <name type="scientific">Saccharopolyspora erythraea</name>
    <name type="common">Streptomyces erythraeus</name>
    <dbReference type="NCBI Taxonomy" id="1836"/>
    <lineage>
        <taxon>Bacteria</taxon>
        <taxon>Bacillati</taxon>
        <taxon>Actinomycetota</taxon>
        <taxon>Actinomycetes</taxon>
        <taxon>Pseudonocardiales</taxon>
        <taxon>Pseudonocardiaceae</taxon>
        <taxon>Saccharopolyspora</taxon>
    </lineage>
</organism>
<dbReference type="SMART" id="SM00448">
    <property type="entry name" value="REC"/>
    <property type="match status" value="1"/>
</dbReference>
<dbReference type="SUPFAM" id="SSF46894">
    <property type="entry name" value="C-terminal effector domain of the bipartite response regulators"/>
    <property type="match status" value="1"/>
</dbReference>